<accession>A0A2U1SZB5</accession>
<feature type="site" description="Important for catalytic activity" evidence="4">
    <location>
        <position position="147"/>
    </location>
</feature>
<evidence type="ECO:0000256" key="5">
    <source>
        <dbReference type="PIRSR" id="PIRSR000105-2"/>
    </source>
</evidence>
<sequence>MRRNMNIDTTRVAIVGAGYMGGGIGQTLARGGATVVLLDRDPAAAEAGHRRVVEQAADFEEKGYFDKGDAGAIAARISWSGDIAASVASADLIFEVVFEDLEVKKPVLLEIEKHARPDAIIASNTSAIPIAAMAEVLSTPERFFGIHFFNPAQLLPGVEVIPGEKSDRSLIPGILELLTAAGKEPAVVPDTPGFVCNRLQFALYKEAVKMVEEGAVSPEQIDTVVKASFGFRLALYGPFQVGDMAGLDVYASSYKSLEAELGERYTVPDSLRERVESGDFGIKTGGGYLGLSEDEAARLIAGRDKAYVALGALRRELAADS</sequence>
<dbReference type="InterPro" id="IPR036291">
    <property type="entry name" value="NAD(P)-bd_dom_sf"/>
</dbReference>
<feature type="binding site" evidence="5">
    <location>
        <position position="283"/>
    </location>
    <ligand>
        <name>NAD(+)</name>
        <dbReference type="ChEBI" id="CHEBI:57540"/>
    </ligand>
</feature>
<dbReference type="InterPro" id="IPR006108">
    <property type="entry name" value="3HC_DH_C"/>
</dbReference>
<feature type="binding site" evidence="5">
    <location>
        <position position="99"/>
    </location>
    <ligand>
        <name>NAD(+)</name>
        <dbReference type="ChEBI" id="CHEBI:57540"/>
    </ligand>
</feature>
<evidence type="ECO:0000256" key="2">
    <source>
        <dbReference type="ARBA" id="ARBA00009463"/>
    </source>
</evidence>
<feature type="domain" description="3-hydroxyacyl-CoA dehydrogenase NAD binding" evidence="7">
    <location>
        <begin position="12"/>
        <end position="190"/>
    </location>
</feature>
<gene>
    <name evidence="8" type="ORF">DF220_03300</name>
</gene>
<comment type="similarity">
    <text evidence="2">Belongs to the 3-hydroxyacyl-CoA dehydrogenase family.</text>
</comment>
<dbReference type="InterPro" id="IPR006176">
    <property type="entry name" value="3-OHacyl-CoA_DH_NAD-bd"/>
</dbReference>
<dbReference type="InterPro" id="IPR008927">
    <property type="entry name" value="6-PGluconate_DH-like_C_sf"/>
</dbReference>
<evidence type="ECO:0000313" key="9">
    <source>
        <dbReference type="Proteomes" id="UP000244978"/>
    </source>
</evidence>
<feature type="binding site" evidence="5">
    <location>
        <begin position="16"/>
        <end position="21"/>
    </location>
    <ligand>
        <name>NAD(+)</name>
        <dbReference type="ChEBI" id="CHEBI:57540"/>
    </ligand>
</feature>
<dbReference type="SUPFAM" id="SSF48179">
    <property type="entry name" value="6-phosphogluconate dehydrogenase C-terminal domain-like"/>
    <property type="match status" value="1"/>
</dbReference>
<keyword evidence="3" id="KW-0560">Oxidoreductase</keyword>
<dbReference type="Proteomes" id="UP000244978">
    <property type="component" value="Unassembled WGS sequence"/>
</dbReference>
<proteinExistence type="inferred from homology"/>
<comment type="caution">
    <text evidence="8">The sequence shown here is derived from an EMBL/GenBank/DDBJ whole genome shotgun (WGS) entry which is preliminary data.</text>
</comment>
<evidence type="ECO:0000313" key="8">
    <source>
        <dbReference type="EMBL" id="PWB96970.1"/>
    </source>
</evidence>
<evidence type="ECO:0000256" key="1">
    <source>
        <dbReference type="ARBA" id="ARBA00005086"/>
    </source>
</evidence>
<evidence type="ECO:0000259" key="7">
    <source>
        <dbReference type="Pfam" id="PF02737"/>
    </source>
</evidence>
<keyword evidence="5" id="KW-0520">NAD</keyword>
<dbReference type="InterPro" id="IPR006180">
    <property type="entry name" value="3-OHacyl-CoA_DH_CS"/>
</dbReference>
<evidence type="ECO:0000256" key="4">
    <source>
        <dbReference type="PIRSR" id="PIRSR000105-1"/>
    </source>
</evidence>
<comment type="pathway">
    <text evidence="1">Lipid metabolism; butanoate metabolism.</text>
</comment>
<feature type="binding site" evidence="5">
    <location>
        <position position="150"/>
    </location>
    <ligand>
        <name>NAD(+)</name>
        <dbReference type="ChEBI" id="CHEBI:57540"/>
    </ligand>
</feature>
<reference evidence="9" key="1">
    <citation type="submission" date="2018-04" db="EMBL/GenBank/DDBJ databases">
        <authorList>
            <person name="Liu S."/>
            <person name="Wang Z."/>
            <person name="Li J."/>
        </authorList>
    </citation>
    <scope>NUCLEOTIDE SEQUENCE [LARGE SCALE GENOMIC DNA]</scope>
    <source>
        <strain evidence="9">S1194</strain>
    </source>
</reference>
<dbReference type="PROSITE" id="PS00067">
    <property type="entry name" value="3HCDH"/>
    <property type="match status" value="1"/>
</dbReference>
<dbReference type="PANTHER" id="PTHR48075:SF5">
    <property type="entry name" value="3-HYDROXYBUTYRYL-COA DEHYDROGENASE"/>
    <property type="match status" value="1"/>
</dbReference>
<dbReference type="SUPFAM" id="SSF51735">
    <property type="entry name" value="NAD(P)-binding Rossmann-fold domains"/>
    <property type="match status" value="1"/>
</dbReference>
<feature type="binding site" evidence="5">
    <location>
        <position position="126"/>
    </location>
    <ligand>
        <name>NAD(+)</name>
        <dbReference type="ChEBI" id="CHEBI:57540"/>
    </ligand>
</feature>
<name>A0A2U1SZB5_9MICO</name>
<dbReference type="GO" id="GO:0006631">
    <property type="term" value="P:fatty acid metabolic process"/>
    <property type="evidence" value="ECO:0007669"/>
    <property type="project" value="InterPro"/>
</dbReference>
<dbReference type="Pfam" id="PF00725">
    <property type="entry name" value="3HCDH"/>
    <property type="match status" value="1"/>
</dbReference>
<keyword evidence="9" id="KW-1185">Reference proteome</keyword>
<dbReference type="Gene3D" id="1.10.1040.10">
    <property type="entry name" value="N-(1-d-carboxylethyl)-l-norvaline Dehydrogenase, domain 2"/>
    <property type="match status" value="1"/>
</dbReference>
<dbReference type="Pfam" id="PF02737">
    <property type="entry name" value="3HCDH_N"/>
    <property type="match status" value="1"/>
</dbReference>
<feature type="binding site" evidence="5">
    <location>
        <position position="39"/>
    </location>
    <ligand>
        <name>NAD(+)</name>
        <dbReference type="ChEBI" id="CHEBI:57540"/>
    </ligand>
</feature>
<evidence type="ECO:0000259" key="6">
    <source>
        <dbReference type="Pfam" id="PF00725"/>
    </source>
</evidence>
<dbReference type="GO" id="GO:0070403">
    <property type="term" value="F:NAD+ binding"/>
    <property type="evidence" value="ECO:0007669"/>
    <property type="project" value="InterPro"/>
</dbReference>
<dbReference type="PANTHER" id="PTHR48075">
    <property type="entry name" value="3-HYDROXYACYL-COA DEHYDROGENASE FAMILY PROTEIN"/>
    <property type="match status" value="1"/>
</dbReference>
<dbReference type="EMBL" id="QEEX01000001">
    <property type="protein sequence ID" value="PWB96970.1"/>
    <property type="molecule type" value="Genomic_DNA"/>
</dbReference>
<evidence type="ECO:0000256" key="3">
    <source>
        <dbReference type="ARBA" id="ARBA00023002"/>
    </source>
</evidence>
<feature type="domain" description="3-hydroxyacyl-CoA dehydrogenase C-terminal" evidence="6">
    <location>
        <begin position="193"/>
        <end position="288"/>
    </location>
</feature>
<dbReference type="Gene3D" id="3.40.50.720">
    <property type="entry name" value="NAD(P)-binding Rossmann-like Domain"/>
    <property type="match status" value="1"/>
</dbReference>
<dbReference type="InterPro" id="IPR013328">
    <property type="entry name" value="6PGD_dom2"/>
</dbReference>
<dbReference type="PIRSF" id="PIRSF000105">
    <property type="entry name" value="HCDH"/>
    <property type="match status" value="1"/>
</dbReference>
<protein>
    <submittedName>
        <fullName evidence="8">3-hydroxyacyl-CoA dehydrogenase</fullName>
    </submittedName>
</protein>
<feature type="binding site" evidence="5">
    <location>
        <position position="104"/>
    </location>
    <ligand>
        <name>NAD(+)</name>
        <dbReference type="ChEBI" id="CHEBI:57540"/>
    </ligand>
</feature>
<dbReference type="GO" id="GO:0016616">
    <property type="term" value="F:oxidoreductase activity, acting on the CH-OH group of donors, NAD or NADP as acceptor"/>
    <property type="evidence" value="ECO:0007669"/>
    <property type="project" value="InterPro"/>
</dbReference>
<organism evidence="8 9">
    <name type="scientific">Homoserinimonas hongtaonis</name>
    <dbReference type="NCBI Taxonomy" id="2079791"/>
    <lineage>
        <taxon>Bacteria</taxon>
        <taxon>Bacillati</taxon>
        <taxon>Actinomycetota</taxon>
        <taxon>Actinomycetes</taxon>
        <taxon>Micrococcales</taxon>
        <taxon>Microbacteriaceae</taxon>
        <taxon>Homoserinimonas</taxon>
    </lineage>
</organism>
<dbReference type="AlphaFoldDB" id="A0A2U1SZB5"/>
<dbReference type="InterPro" id="IPR022694">
    <property type="entry name" value="3-OHacyl-CoA_DH"/>
</dbReference>